<feature type="transmembrane region" description="Helical" evidence="2">
    <location>
        <begin position="771"/>
        <end position="789"/>
    </location>
</feature>
<feature type="region of interest" description="Disordered" evidence="1">
    <location>
        <begin position="247"/>
        <end position="266"/>
    </location>
</feature>
<accession>A0A8S9FSB9</accession>
<keyword evidence="2" id="KW-1133">Transmembrane helix</keyword>
<dbReference type="PANTHER" id="PTHR37393:SF1">
    <property type="entry name" value="AT-RICH INTERACTIVE DOMAIN-CONTAINING PROTEIN 1A-LIKE"/>
    <property type="match status" value="1"/>
</dbReference>
<name>A0A8S9FSB9_BRACR</name>
<feature type="region of interest" description="Disordered" evidence="1">
    <location>
        <begin position="546"/>
        <end position="601"/>
    </location>
</feature>
<dbReference type="Proteomes" id="UP000712281">
    <property type="component" value="Unassembled WGS sequence"/>
</dbReference>
<protein>
    <submittedName>
        <fullName evidence="3">Uncharacterized protein</fullName>
    </submittedName>
</protein>
<organism evidence="3 4">
    <name type="scientific">Brassica cretica</name>
    <name type="common">Mustard</name>
    <dbReference type="NCBI Taxonomy" id="69181"/>
    <lineage>
        <taxon>Eukaryota</taxon>
        <taxon>Viridiplantae</taxon>
        <taxon>Streptophyta</taxon>
        <taxon>Embryophyta</taxon>
        <taxon>Tracheophyta</taxon>
        <taxon>Spermatophyta</taxon>
        <taxon>Magnoliopsida</taxon>
        <taxon>eudicotyledons</taxon>
        <taxon>Gunneridae</taxon>
        <taxon>Pentapetalae</taxon>
        <taxon>rosids</taxon>
        <taxon>malvids</taxon>
        <taxon>Brassicales</taxon>
        <taxon>Brassicaceae</taxon>
        <taxon>Brassiceae</taxon>
        <taxon>Brassica</taxon>
    </lineage>
</organism>
<keyword evidence="2" id="KW-0472">Membrane</keyword>
<feature type="compositionally biased region" description="Basic and acidic residues" evidence="1">
    <location>
        <begin position="566"/>
        <end position="575"/>
    </location>
</feature>
<evidence type="ECO:0000313" key="4">
    <source>
        <dbReference type="Proteomes" id="UP000712281"/>
    </source>
</evidence>
<dbReference type="EMBL" id="QGKW02002228">
    <property type="protein sequence ID" value="KAF2535306.1"/>
    <property type="molecule type" value="Genomic_DNA"/>
</dbReference>
<feature type="compositionally biased region" description="Polar residues" evidence="1">
    <location>
        <begin position="737"/>
        <end position="761"/>
    </location>
</feature>
<evidence type="ECO:0000256" key="1">
    <source>
        <dbReference type="SAM" id="MobiDB-lite"/>
    </source>
</evidence>
<keyword evidence="2" id="KW-0812">Transmembrane</keyword>
<feature type="region of interest" description="Disordered" evidence="1">
    <location>
        <begin position="737"/>
        <end position="762"/>
    </location>
</feature>
<proteinExistence type="predicted"/>
<comment type="caution">
    <text evidence="3">The sequence shown here is derived from an EMBL/GenBank/DDBJ whole genome shotgun (WGS) entry which is preliminary data.</text>
</comment>
<reference evidence="3" key="1">
    <citation type="submission" date="2019-12" db="EMBL/GenBank/DDBJ databases">
        <title>Genome sequencing and annotation of Brassica cretica.</title>
        <authorList>
            <person name="Studholme D.J."/>
            <person name="Sarris P.F."/>
        </authorList>
    </citation>
    <scope>NUCLEOTIDE SEQUENCE</scope>
    <source>
        <strain evidence="3">PFS-001/15</strain>
        <tissue evidence="3">Leaf</tissue>
    </source>
</reference>
<evidence type="ECO:0000256" key="2">
    <source>
        <dbReference type="SAM" id="Phobius"/>
    </source>
</evidence>
<sequence length="795" mass="88332">MRDLNPMSSFGNSPVMCSWCGIHIAHHQWREHVQVCHGAYNHASVAMATTQASIAMATSQVSAQGHGVSAATLTQGQWYQQPYQQYYENYIRDYMQQQPIQCQSFAPQNQDAYNEASVATATTQASIAMTTSQASAQSHGVSAATLTQGQWYQQPYHQYYENYVGDYMQQQQLMQLQSFAPQNQVIYVQVQPRVHHVAQTDHSQMQPQPQVQSQSLAMHQPHDAFSSPKDNNVQDSLAQNTIGQCQSNHPHASWTGLNPQPNQTNQVEAPPNNMFEYHEDHFAEQVLKYGGASVPESSYMHSLHQLILSNPSLPQQQTVASTTDVVHNQMHQEGPSYNLDIALQEHQHIPTILGVQPNMNHFSATAPQVGLGHAAPSLQRIPKQVHWPPLGPDKVIHIYGNKDDEAVMEGSISDSTNDLYNVLRAAEETTINFDHKHKRKLTEACDESVHQSKIIVEGSEIKIGPLGKQVMEENVGNDCENLGKSLLVDVGNGWEDLGKSILVEKKGLNDDPSLDGTLLTNPSLLDQDGPPQLSNLPQHYLTISEKSRGRSAKSLDRVFDQRSSVRSHEKHETGFELRPTLRSSQPSMDLGEGQFRHGPRSPIREHLGMPSHGYGPSGDRFALHRSEFKGLGNLQIGEKVIAGDKIGAVDSNNGFRLGDVGSQSRYTLQGYPGDDVSFPVKGDWATKPFEGLDFHSQTKKHQQKSMDMVSMMKHNEKKHKMTCEICGAMAINVAGEQSNPESTASTHSQVAAGQTQSSQTEPRGIWHGRRVMNFLLAAMVFAFIVSWLFHFKVLK</sequence>
<dbReference type="AlphaFoldDB" id="A0A8S9FSB9"/>
<dbReference type="PANTHER" id="PTHR37393">
    <property type="entry name" value="AT-RICH INTERACTIVE DOMAIN-CONTAINING PROTEIN 1A-LIKE"/>
    <property type="match status" value="1"/>
</dbReference>
<gene>
    <name evidence="3" type="ORF">F2Q68_00022076</name>
</gene>
<feature type="compositionally biased region" description="Basic and acidic residues" evidence="1">
    <location>
        <begin position="546"/>
        <end position="560"/>
    </location>
</feature>
<evidence type="ECO:0000313" key="3">
    <source>
        <dbReference type="EMBL" id="KAF2535306.1"/>
    </source>
</evidence>